<dbReference type="SUPFAM" id="SSF53448">
    <property type="entry name" value="Nucleotide-diphospho-sugar transferases"/>
    <property type="match status" value="1"/>
</dbReference>
<evidence type="ECO:0000313" key="2">
    <source>
        <dbReference type="EMBL" id="TDU34404.1"/>
    </source>
</evidence>
<dbReference type="PANTHER" id="PTHR43685:SF11">
    <property type="entry name" value="GLYCOSYLTRANSFERASE TAGX-RELATED"/>
    <property type="match status" value="1"/>
</dbReference>
<dbReference type="InterPro" id="IPR050834">
    <property type="entry name" value="Glycosyltransf_2"/>
</dbReference>
<feature type="domain" description="Glycosyltransferase 2-like" evidence="1">
    <location>
        <begin position="6"/>
        <end position="144"/>
    </location>
</feature>
<keyword evidence="3" id="KW-1185">Reference proteome</keyword>
<dbReference type="RefSeq" id="WP_166643305.1">
    <property type="nucleotide sequence ID" value="NZ_SOBW01000009.1"/>
</dbReference>
<sequence>MNPKVSIIIPNYNHKPFLQERLDSVFNQTFQDFEVILLDDTSTDGSAELLKNYQNHPKVSQLIINTVNSGSPFKQWQKGIALAKGDHVWIAESDDYCSLDFLETCLEAFTKSVQVVYVQSIDVDSEGKKISHRINYTINFKPNIWESDFNMKGDVFIAKYLSVKNVIPNASAVVFKKQLVQPQFFNKQLLNMRMCGDWLFWLQLVNQTYISFINKDLNYFRHHNQVSRNHHDCNKKKKRIIEEVIIRDYLKVKQGVENTTSDKTLEQRWFNLHAKNSLFDSEFYKLRSSFNGKFQLGLQFMYFKLKS</sequence>
<keyword evidence="2" id="KW-0808">Transferase</keyword>
<evidence type="ECO:0000259" key="1">
    <source>
        <dbReference type="Pfam" id="PF00535"/>
    </source>
</evidence>
<accession>A0A4R7PJC1</accession>
<name>A0A4R7PJC1_9FLAO</name>
<dbReference type="Pfam" id="PF00535">
    <property type="entry name" value="Glycos_transf_2"/>
    <property type="match status" value="1"/>
</dbReference>
<dbReference type="GO" id="GO:0016740">
    <property type="term" value="F:transferase activity"/>
    <property type="evidence" value="ECO:0007669"/>
    <property type="project" value="UniProtKB-KW"/>
</dbReference>
<gene>
    <name evidence="2" type="ORF">BXY82_2725</name>
</gene>
<evidence type="ECO:0000313" key="3">
    <source>
        <dbReference type="Proteomes" id="UP000294689"/>
    </source>
</evidence>
<dbReference type="Proteomes" id="UP000294689">
    <property type="component" value="Unassembled WGS sequence"/>
</dbReference>
<protein>
    <submittedName>
        <fullName evidence="2">Glycosyltransferase involved in cell wall biosynthesis</fullName>
    </submittedName>
</protein>
<dbReference type="InterPro" id="IPR029044">
    <property type="entry name" value="Nucleotide-diphossugar_trans"/>
</dbReference>
<reference evidence="2 3" key="1">
    <citation type="submission" date="2019-03" db="EMBL/GenBank/DDBJ databases">
        <title>Genomic Encyclopedia of Archaeal and Bacterial Type Strains, Phase II (KMG-II): from individual species to whole genera.</title>
        <authorList>
            <person name="Goeker M."/>
        </authorList>
    </citation>
    <scope>NUCLEOTIDE SEQUENCE [LARGE SCALE GENOMIC DNA]</scope>
    <source>
        <strain evidence="2 3">DSM 28135</strain>
    </source>
</reference>
<dbReference type="InterPro" id="IPR001173">
    <property type="entry name" value="Glyco_trans_2-like"/>
</dbReference>
<dbReference type="CDD" id="cd00761">
    <property type="entry name" value="Glyco_tranf_GTA_type"/>
    <property type="match status" value="1"/>
</dbReference>
<dbReference type="EMBL" id="SOBW01000009">
    <property type="protein sequence ID" value="TDU34404.1"/>
    <property type="molecule type" value="Genomic_DNA"/>
</dbReference>
<dbReference type="AlphaFoldDB" id="A0A4R7PJC1"/>
<comment type="caution">
    <text evidence="2">The sequence shown here is derived from an EMBL/GenBank/DDBJ whole genome shotgun (WGS) entry which is preliminary data.</text>
</comment>
<dbReference type="Gene3D" id="3.90.550.10">
    <property type="entry name" value="Spore Coat Polysaccharide Biosynthesis Protein SpsA, Chain A"/>
    <property type="match status" value="1"/>
</dbReference>
<proteinExistence type="predicted"/>
<organism evidence="2 3">
    <name type="scientific">Gelidibacter sediminis</name>
    <dbReference type="NCBI Taxonomy" id="1608710"/>
    <lineage>
        <taxon>Bacteria</taxon>
        <taxon>Pseudomonadati</taxon>
        <taxon>Bacteroidota</taxon>
        <taxon>Flavobacteriia</taxon>
        <taxon>Flavobacteriales</taxon>
        <taxon>Flavobacteriaceae</taxon>
        <taxon>Gelidibacter</taxon>
    </lineage>
</organism>
<dbReference type="PANTHER" id="PTHR43685">
    <property type="entry name" value="GLYCOSYLTRANSFERASE"/>
    <property type="match status" value="1"/>
</dbReference>